<dbReference type="InterPro" id="IPR006311">
    <property type="entry name" value="TAT_signal"/>
</dbReference>
<dbReference type="AlphaFoldDB" id="A0A1I3W1Y9"/>
<proteinExistence type="predicted"/>
<keyword evidence="4" id="KW-1185">Reference proteome</keyword>
<feature type="signal peptide" evidence="2">
    <location>
        <begin position="1"/>
        <end position="17"/>
    </location>
</feature>
<dbReference type="Proteomes" id="UP000198755">
    <property type="component" value="Unassembled WGS sequence"/>
</dbReference>
<name>A0A1I3W1Y9_9HYPH</name>
<feature type="compositionally biased region" description="Basic residues" evidence="1">
    <location>
        <begin position="50"/>
        <end position="67"/>
    </location>
</feature>
<sequence>MLSRRTLLSGFFTTAMAAGAATVLVVSGSTDAEAVVNPHRHPRAIAVNPHSRRRRSRHPAAAKPAAK</sequence>
<feature type="chain" id="PRO_5011618548" description="Protamine-2 (Modular protein)" evidence="2">
    <location>
        <begin position="18"/>
        <end position="67"/>
    </location>
</feature>
<accession>A0A1I3W1Y9</accession>
<dbReference type="RefSeq" id="WP_139223471.1">
    <property type="nucleotide sequence ID" value="NZ_FOSN01000001.1"/>
</dbReference>
<dbReference type="EMBL" id="FOSN01000001">
    <property type="protein sequence ID" value="SFK01495.1"/>
    <property type="molecule type" value="Genomic_DNA"/>
</dbReference>
<organism evidence="3 4">
    <name type="scientific">Methylocapsa palsarum</name>
    <dbReference type="NCBI Taxonomy" id="1612308"/>
    <lineage>
        <taxon>Bacteria</taxon>
        <taxon>Pseudomonadati</taxon>
        <taxon>Pseudomonadota</taxon>
        <taxon>Alphaproteobacteria</taxon>
        <taxon>Hyphomicrobiales</taxon>
        <taxon>Beijerinckiaceae</taxon>
        <taxon>Methylocapsa</taxon>
    </lineage>
</organism>
<evidence type="ECO:0000313" key="4">
    <source>
        <dbReference type="Proteomes" id="UP000198755"/>
    </source>
</evidence>
<evidence type="ECO:0008006" key="5">
    <source>
        <dbReference type="Google" id="ProtNLM"/>
    </source>
</evidence>
<gene>
    <name evidence="3" type="ORF">SAMN05444581_101294</name>
</gene>
<feature type="region of interest" description="Disordered" evidence="1">
    <location>
        <begin position="40"/>
        <end position="67"/>
    </location>
</feature>
<evidence type="ECO:0000256" key="1">
    <source>
        <dbReference type="SAM" id="MobiDB-lite"/>
    </source>
</evidence>
<keyword evidence="2" id="KW-0732">Signal</keyword>
<dbReference type="PROSITE" id="PS51318">
    <property type="entry name" value="TAT"/>
    <property type="match status" value="1"/>
</dbReference>
<protein>
    <recommendedName>
        <fullName evidence="5">Protamine-2 (Modular protein)</fullName>
    </recommendedName>
</protein>
<reference evidence="3 4" key="1">
    <citation type="submission" date="2016-10" db="EMBL/GenBank/DDBJ databases">
        <authorList>
            <person name="de Groot N.N."/>
        </authorList>
    </citation>
    <scope>NUCLEOTIDE SEQUENCE [LARGE SCALE GENOMIC DNA]</scope>
    <source>
        <strain evidence="3 4">NE2</strain>
    </source>
</reference>
<evidence type="ECO:0000313" key="3">
    <source>
        <dbReference type="EMBL" id="SFK01495.1"/>
    </source>
</evidence>
<evidence type="ECO:0000256" key="2">
    <source>
        <dbReference type="SAM" id="SignalP"/>
    </source>
</evidence>